<evidence type="ECO:0000313" key="8">
    <source>
        <dbReference type="Proteomes" id="UP000019760"/>
    </source>
</evidence>
<dbReference type="Proteomes" id="UP000019760">
    <property type="component" value="Unassembled WGS sequence"/>
</dbReference>
<feature type="transmembrane region" description="Helical" evidence="6">
    <location>
        <begin position="71"/>
        <end position="99"/>
    </location>
</feature>
<evidence type="ECO:0000256" key="4">
    <source>
        <dbReference type="ARBA" id="ARBA00022989"/>
    </source>
</evidence>
<evidence type="ECO:0000256" key="6">
    <source>
        <dbReference type="SAM" id="Phobius"/>
    </source>
</evidence>
<evidence type="ECO:0000256" key="2">
    <source>
        <dbReference type="ARBA" id="ARBA00022475"/>
    </source>
</evidence>
<evidence type="ECO:0000313" key="7">
    <source>
        <dbReference type="EMBL" id="GAJ29216.1"/>
    </source>
</evidence>
<comment type="caution">
    <text evidence="7">The sequence shown here is derived from an EMBL/GenBank/DDBJ whole genome shotgun (WGS) entry which is preliminary data.</text>
</comment>
<protein>
    <submittedName>
        <fullName evidence="7">Transporter YjgP/YjgQ</fullName>
    </submittedName>
</protein>
<evidence type="ECO:0000256" key="3">
    <source>
        <dbReference type="ARBA" id="ARBA00022692"/>
    </source>
</evidence>
<dbReference type="InterPro" id="IPR005495">
    <property type="entry name" value="LptG/LptF_permease"/>
</dbReference>
<reference evidence="8" key="1">
    <citation type="journal article" date="2014" name="FEMS Microbiol. Lett.">
        <title>Draft Genomic DNA Sequence of the Facultatively Methylotrophic Bacterium Acidomonas methanolica type strain MB58.</title>
        <authorList>
            <person name="Higashiura N."/>
            <person name="Hadano H."/>
            <person name="Hirakawa H."/>
            <person name="Matsutani M."/>
            <person name="Takabe S."/>
            <person name="Matsushita K."/>
            <person name="Azuma Y."/>
        </authorList>
    </citation>
    <scope>NUCLEOTIDE SEQUENCE [LARGE SCALE GENOMIC DNA]</scope>
    <source>
        <strain evidence="8">MB58</strain>
    </source>
</reference>
<gene>
    <name evidence="7" type="ORF">Amme_054_018</name>
</gene>
<keyword evidence="8" id="KW-1185">Reference proteome</keyword>
<keyword evidence="5 6" id="KW-0472">Membrane</keyword>
<accession>A0A023D604</accession>
<keyword evidence="3 6" id="KW-0812">Transmembrane</keyword>
<dbReference type="PANTHER" id="PTHR33529">
    <property type="entry name" value="SLR0882 PROTEIN-RELATED"/>
    <property type="match status" value="1"/>
</dbReference>
<evidence type="ECO:0000256" key="1">
    <source>
        <dbReference type="ARBA" id="ARBA00004651"/>
    </source>
</evidence>
<keyword evidence="4 6" id="KW-1133">Transmembrane helix</keyword>
<dbReference type="InterPro" id="IPR030922">
    <property type="entry name" value="LptF"/>
</dbReference>
<dbReference type="GO" id="GO:0015920">
    <property type="term" value="P:lipopolysaccharide transport"/>
    <property type="evidence" value="ECO:0007669"/>
    <property type="project" value="TreeGrafter"/>
</dbReference>
<feature type="transmembrane region" description="Helical" evidence="6">
    <location>
        <begin position="357"/>
        <end position="378"/>
    </location>
</feature>
<feature type="transmembrane region" description="Helical" evidence="6">
    <location>
        <begin position="120"/>
        <end position="143"/>
    </location>
</feature>
<sequence>MTRDTFLSAVRPVFPALVTRIRLPLLNRYVLRQLLLGLLAITGGAVALVWLMQSLHFVSLVVDRGLSLRTFIGLTALLVPGFVAIILPISTFLVVLFTYQRMLGDRELTVMRAAGRSPYQLARPGLICAVLATLLCYALNLWIVPHSFHAFRRTEFQIRNRMAAFLLQEGVFAQISPDLTVYVRSRTNDGELHGVLVEDDRQPGAHATILAERGSILVVKDQPRVVLYNGSRQEIDHKTGRLNVLSFARNTIDLTPVHRATEESRDAAEMPLRDLLSPRDPDLSRQDRAKFAVEGWRRLTTPLTVLSFVMIGLVSVLSGAFSRHGGITRPLTAILTVVGLLALSLMVQNLAGRDLHLVPLMWLVALVPALIGALHLFGPEMAEWWREKCAARKAARRTARGGGDHVA</sequence>
<evidence type="ECO:0000256" key="5">
    <source>
        <dbReference type="ARBA" id="ARBA00023136"/>
    </source>
</evidence>
<feature type="transmembrane region" description="Helical" evidence="6">
    <location>
        <begin position="333"/>
        <end position="351"/>
    </location>
</feature>
<dbReference type="AlphaFoldDB" id="A0A023D604"/>
<feature type="transmembrane region" description="Helical" evidence="6">
    <location>
        <begin position="303"/>
        <end position="321"/>
    </location>
</feature>
<dbReference type="EMBL" id="BAND01000054">
    <property type="protein sequence ID" value="GAJ29216.1"/>
    <property type="molecule type" value="Genomic_DNA"/>
</dbReference>
<dbReference type="NCBIfam" id="TIGR04407">
    <property type="entry name" value="LptF_YjgP"/>
    <property type="match status" value="1"/>
</dbReference>
<keyword evidence="2" id="KW-1003">Cell membrane</keyword>
<organism evidence="7 8">
    <name type="scientific">Acidomonas methanolica NBRC 104435</name>
    <dbReference type="NCBI Taxonomy" id="1231351"/>
    <lineage>
        <taxon>Bacteria</taxon>
        <taxon>Pseudomonadati</taxon>
        <taxon>Pseudomonadota</taxon>
        <taxon>Alphaproteobacteria</taxon>
        <taxon>Acetobacterales</taxon>
        <taxon>Acetobacteraceae</taxon>
        <taxon>Acidomonas</taxon>
    </lineage>
</organism>
<dbReference type="GO" id="GO:0043190">
    <property type="term" value="C:ATP-binding cassette (ABC) transporter complex"/>
    <property type="evidence" value="ECO:0007669"/>
    <property type="project" value="InterPro"/>
</dbReference>
<proteinExistence type="predicted"/>
<dbReference type="PANTHER" id="PTHR33529:SF6">
    <property type="entry name" value="YJGP_YJGQ FAMILY PERMEASE"/>
    <property type="match status" value="1"/>
</dbReference>
<dbReference type="Pfam" id="PF03739">
    <property type="entry name" value="LptF_LptG"/>
    <property type="match status" value="1"/>
</dbReference>
<comment type="subcellular location">
    <subcellularLocation>
        <location evidence="1">Cell membrane</location>
        <topology evidence="1">Multi-pass membrane protein</topology>
    </subcellularLocation>
</comment>
<feature type="transmembrane region" description="Helical" evidence="6">
    <location>
        <begin position="29"/>
        <end position="51"/>
    </location>
</feature>
<name>A0A023D604_ACIMT</name>
<reference evidence="7 8" key="2">
    <citation type="journal article" date="2014" name="FEMS Microbiol. Lett.">
        <title>Draft genomic DNA sequence of the facultatively methylotrophic bacterium Acidomonas methanolica type strain MB58.</title>
        <authorList>
            <person name="Higashiura N."/>
            <person name="Hadano H."/>
            <person name="Hirakawa H."/>
            <person name="Matsutani M."/>
            <person name="Takabe S."/>
            <person name="Matsushita K."/>
            <person name="Azuma Y."/>
        </authorList>
    </citation>
    <scope>NUCLEOTIDE SEQUENCE [LARGE SCALE GENOMIC DNA]</scope>
    <source>
        <strain evidence="7 8">MB58</strain>
    </source>
</reference>
<dbReference type="GO" id="GO:0055085">
    <property type="term" value="P:transmembrane transport"/>
    <property type="evidence" value="ECO:0007669"/>
    <property type="project" value="InterPro"/>
</dbReference>